<organism evidence="10 11">
    <name type="scientific">Piromyces finnis</name>
    <dbReference type="NCBI Taxonomy" id="1754191"/>
    <lineage>
        <taxon>Eukaryota</taxon>
        <taxon>Fungi</taxon>
        <taxon>Fungi incertae sedis</taxon>
        <taxon>Chytridiomycota</taxon>
        <taxon>Chytridiomycota incertae sedis</taxon>
        <taxon>Neocallimastigomycetes</taxon>
        <taxon>Neocallimastigales</taxon>
        <taxon>Neocallimastigaceae</taxon>
        <taxon>Piromyces</taxon>
    </lineage>
</organism>
<dbReference type="AlphaFoldDB" id="A0A1Y1V337"/>
<dbReference type="STRING" id="1754191.A0A1Y1V337"/>
<feature type="transmembrane region" description="Helical" evidence="9">
    <location>
        <begin position="52"/>
        <end position="70"/>
    </location>
</feature>
<evidence type="ECO:0000256" key="7">
    <source>
        <dbReference type="ARBA" id="ARBA00023136"/>
    </source>
</evidence>
<proteinExistence type="inferred from homology"/>
<reference evidence="10 11" key="1">
    <citation type="submission" date="2016-08" db="EMBL/GenBank/DDBJ databases">
        <title>Genomes of anaerobic fungi encode conserved fungal cellulosomes for biomass hydrolysis.</title>
        <authorList>
            <consortium name="DOE Joint Genome Institute"/>
            <person name="Haitjema C.H."/>
            <person name="Gilmore S.P."/>
            <person name="Henske J.K."/>
            <person name="Solomon K.V."/>
            <person name="De Groot R."/>
            <person name="Kuo A."/>
            <person name="Mondo S.J."/>
            <person name="Salamov A.A."/>
            <person name="Labutti K."/>
            <person name="Zhao Z."/>
            <person name="Chiniquy J."/>
            <person name="Barry K."/>
            <person name="Brewer H.M."/>
            <person name="Purvine S.O."/>
            <person name="Wright A.T."/>
            <person name="Boxma B."/>
            <person name="Van Alen T."/>
            <person name="Hackstein J.H."/>
            <person name="Baker S.E."/>
            <person name="Grigoriev I.V."/>
            <person name="O'Malley M.A."/>
        </authorList>
    </citation>
    <scope>NUCLEOTIDE SEQUENCE [LARGE SCALE GENOMIC DNA]</scope>
    <source>
        <strain evidence="11">finn</strain>
    </source>
</reference>
<dbReference type="OrthoDB" id="29558at2759"/>
<evidence type="ECO:0000313" key="10">
    <source>
        <dbReference type="EMBL" id="ORX45996.1"/>
    </source>
</evidence>
<dbReference type="InterPro" id="IPR009582">
    <property type="entry name" value="Spc2/SPCS2"/>
</dbReference>
<comment type="subcellular location">
    <subcellularLocation>
        <location evidence="1">Endoplasmic reticulum membrane</location>
        <topology evidence="1">Multi-pass membrane protein</topology>
    </subcellularLocation>
</comment>
<dbReference type="Pfam" id="PF06703">
    <property type="entry name" value="SPC25"/>
    <property type="match status" value="1"/>
</dbReference>
<feature type="transmembrane region" description="Helical" evidence="9">
    <location>
        <begin position="82"/>
        <end position="101"/>
    </location>
</feature>
<comment type="caution">
    <text evidence="10">The sequence shown here is derived from an EMBL/GenBank/DDBJ whole genome shotgun (WGS) entry which is preliminary data.</text>
</comment>
<dbReference type="PANTHER" id="PTHR13085">
    <property type="entry name" value="MICROSOMAL SIGNAL PEPTIDASE 25 KDA SUBUNIT"/>
    <property type="match status" value="1"/>
</dbReference>
<evidence type="ECO:0000313" key="11">
    <source>
        <dbReference type="Proteomes" id="UP000193719"/>
    </source>
</evidence>
<evidence type="ECO:0000256" key="6">
    <source>
        <dbReference type="ARBA" id="ARBA00022989"/>
    </source>
</evidence>
<name>A0A1Y1V337_9FUNG</name>
<evidence type="ECO:0000256" key="1">
    <source>
        <dbReference type="ARBA" id="ARBA00004477"/>
    </source>
</evidence>
<evidence type="ECO:0000256" key="9">
    <source>
        <dbReference type="SAM" id="Phobius"/>
    </source>
</evidence>
<keyword evidence="6 9" id="KW-1133">Transmembrane helix</keyword>
<keyword evidence="5" id="KW-0256">Endoplasmic reticulum</keyword>
<sequence>MEEKKNAFYNSVKDLKIKKYSNVDVQYAIENAVGKLFTKVYGYTEDFKHSNVYLFLGYTASIIAGAASLYSYLTPFENCKGILAVSVSLYFILCGLLTLYVKFVKKDEIFNGNKQDEKVKKSIVVSFKNKKYSDNVEINIELNENNKVTKKSLMKSYGSWFDEEGNFVASAFLKDIDAVLNKKD</sequence>
<dbReference type="Proteomes" id="UP000193719">
    <property type="component" value="Unassembled WGS sequence"/>
</dbReference>
<dbReference type="GO" id="GO:0045047">
    <property type="term" value="P:protein targeting to ER"/>
    <property type="evidence" value="ECO:0007669"/>
    <property type="project" value="TreeGrafter"/>
</dbReference>
<comment type="similarity">
    <text evidence="2">Belongs to the SPCS2 family.</text>
</comment>
<comment type="function">
    <text evidence="8">Component of the signal peptidase complex (SPC) which catalyzes the cleavage of N-terminal signal sequences from nascent proteins as they are translocated into the lumen of the endoplasmic reticulum. Enhances the enzymatic activity of SPC and facilitates the interactions between different components of the translocation site.</text>
</comment>
<keyword evidence="7 9" id="KW-0472">Membrane</keyword>
<protein>
    <recommendedName>
        <fullName evidence="3">Signal peptidase complex subunit 2</fullName>
    </recommendedName>
</protein>
<evidence type="ECO:0000256" key="8">
    <source>
        <dbReference type="ARBA" id="ARBA00045608"/>
    </source>
</evidence>
<keyword evidence="11" id="KW-1185">Reference proteome</keyword>
<reference evidence="10 11" key="2">
    <citation type="submission" date="2016-08" db="EMBL/GenBank/DDBJ databases">
        <title>Pervasive Adenine N6-methylation of Active Genes in Fungi.</title>
        <authorList>
            <consortium name="DOE Joint Genome Institute"/>
            <person name="Mondo S.J."/>
            <person name="Dannebaum R.O."/>
            <person name="Kuo R.C."/>
            <person name="Labutti K."/>
            <person name="Haridas S."/>
            <person name="Kuo A."/>
            <person name="Salamov A."/>
            <person name="Ahrendt S.R."/>
            <person name="Lipzen A."/>
            <person name="Sullivan W."/>
            <person name="Andreopoulos W.B."/>
            <person name="Clum A."/>
            <person name="Lindquist E."/>
            <person name="Daum C."/>
            <person name="Ramamoorthy G.K."/>
            <person name="Gryganskyi A."/>
            <person name="Culley D."/>
            <person name="Magnuson J.K."/>
            <person name="James T.Y."/>
            <person name="O'Malley M.A."/>
            <person name="Stajich J.E."/>
            <person name="Spatafora J.W."/>
            <person name="Visel A."/>
            <person name="Grigoriev I.V."/>
        </authorList>
    </citation>
    <scope>NUCLEOTIDE SEQUENCE [LARGE SCALE GENOMIC DNA]</scope>
    <source>
        <strain evidence="11">finn</strain>
    </source>
</reference>
<evidence type="ECO:0000256" key="4">
    <source>
        <dbReference type="ARBA" id="ARBA00022692"/>
    </source>
</evidence>
<dbReference type="EMBL" id="MCFH01000037">
    <property type="protein sequence ID" value="ORX45996.1"/>
    <property type="molecule type" value="Genomic_DNA"/>
</dbReference>
<keyword evidence="4 9" id="KW-0812">Transmembrane</keyword>
<accession>A0A1Y1V337</accession>
<dbReference type="GO" id="GO:0006465">
    <property type="term" value="P:signal peptide processing"/>
    <property type="evidence" value="ECO:0007669"/>
    <property type="project" value="InterPro"/>
</dbReference>
<evidence type="ECO:0000256" key="5">
    <source>
        <dbReference type="ARBA" id="ARBA00022824"/>
    </source>
</evidence>
<gene>
    <name evidence="10" type="ORF">BCR36DRAFT_585455</name>
</gene>
<dbReference type="GO" id="GO:0005787">
    <property type="term" value="C:signal peptidase complex"/>
    <property type="evidence" value="ECO:0007669"/>
    <property type="project" value="InterPro"/>
</dbReference>
<dbReference type="PANTHER" id="PTHR13085:SF0">
    <property type="entry name" value="SIGNAL PEPTIDASE COMPLEX SUBUNIT 2"/>
    <property type="match status" value="1"/>
</dbReference>
<evidence type="ECO:0000256" key="2">
    <source>
        <dbReference type="ARBA" id="ARBA00007324"/>
    </source>
</evidence>
<evidence type="ECO:0000256" key="3">
    <source>
        <dbReference type="ARBA" id="ARBA00017057"/>
    </source>
</evidence>